<dbReference type="RefSeq" id="WP_260795019.1">
    <property type="nucleotide sequence ID" value="NZ_CP093313.1"/>
</dbReference>
<sequence>MRIIAIVLLLLTANCRCLAAEPCTTLHGRAHYYGGDGQLRIWHIGTHHEFTPGQSSWDRVMGWLLQGVPFAERKNYASPESSVYLFGDFEVCPTEPLRKGAVQEARVMSVAHRVYTKSD</sequence>
<dbReference type="Proteomes" id="UP001059380">
    <property type="component" value="Chromosome"/>
</dbReference>
<evidence type="ECO:0000256" key="1">
    <source>
        <dbReference type="SAM" id="SignalP"/>
    </source>
</evidence>
<feature type="signal peptide" evidence="1">
    <location>
        <begin position="1"/>
        <end position="19"/>
    </location>
</feature>
<gene>
    <name evidence="2" type="ORF">MOP44_05930</name>
</gene>
<dbReference type="EMBL" id="CP093313">
    <property type="protein sequence ID" value="UWZ85478.1"/>
    <property type="molecule type" value="Genomic_DNA"/>
</dbReference>
<accession>A0A9J7BX38</accession>
<feature type="chain" id="PRO_5039913306" evidence="1">
    <location>
        <begin position="20"/>
        <end position="119"/>
    </location>
</feature>
<keyword evidence="3" id="KW-1185">Reference proteome</keyword>
<dbReference type="KEGG" id="orp:MOP44_05930"/>
<protein>
    <submittedName>
        <fullName evidence="2">Uncharacterized protein</fullName>
    </submittedName>
</protein>
<dbReference type="AlphaFoldDB" id="A0A9J7BX38"/>
<name>A0A9J7BX38_9BACT</name>
<evidence type="ECO:0000313" key="3">
    <source>
        <dbReference type="Proteomes" id="UP001059380"/>
    </source>
</evidence>
<proteinExistence type="predicted"/>
<evidence type="ECO:0000313" key="2">
    <source>
        <dbReference type="EMBL" id="UWZ85478.1"/>
    </source>
</evidence>
<organism evidence="2 3">
    <name type="scientific">Occallatibacter riparius</name>
    <dbReference type="NCBI Taxonomy" id="1002689"/>
    <lineage>
        <taxon>Bacteria</taxon>
        <taxon>Pseudomonadati</taxon>
        <taxon>Acidobacteriota</taxon>
        <taxon>Terriglobia</taxon>
        <taxon>Terriglobales</taxon>
        <taxon>Acidobacteriaceae</taxon>
        <taxon>Occallatibacter</taxon>
    </lineage>
</organism>
<keyword evidence="1" id="KW-0732">Signal</keyword>
<reference evidence="2" key="1">
    <citation type="submission" date="2021-04" db="EMBL/GenBank/DDBJ databases">
        <title>Phylogenetic analysis of Acidobacteriaceae.</title>
        <authorList>
            <person name="Qiu L."/>
            <person name="Zhang Q."/>
        </authorList>
    </citation>
    <scope>NUCLEOTIDE SEQUENCE</scope>
    <source>
        <strain evidence="2">DSM 25168</strain>
    </source>
</reference>